<feature type="domain" description="BFD-like [2Fe-2S]-binding" evidence="1">
    <location>
        <begin position="17"/>
        <end position="66"/>
    </location>
</feature>
<protein>
    <submittedName>
        <fullName evidence="2">(2Fe-2S)-binding protein</fullName>
    </submittedName>
</protein>
<reference evidence="2 4" key="1">
    <citation type="submission" date="2016-01" db="EMBL/GenBank/DDBJ databases">
        <title>Characterization of the Clostridium difficile lineages that are prevalent in Hong Kong and China.</title>
        <authorList>
            <person name="Kwok J.S.-L."/>
            <person name="Lam W.-Y."/>
            <person name="Ip M."/>
            <person name="Chan T.-F."/>
            <person name="Hawkey P.M."/>
            <person name="Tsui S.K.-W."/>
        </authorList>
    </citation>
    <scope>NUCLEOTIDE SEQUENCE [LARGE SCALE GENOMIC DNA]</scope>
    <source>
        <strain evidence="2 4">300064</strain>
    </source>
</reference>
<sequence length="74" mass="8198">MDNNLNEVVLDKLTKTCRCRAISRAKIKEAIKNGASTFEEVKEITGAGKGSCKGANCSYIINELIKKHKEENEI</sequence>
<reference evidence="3 5" key="2">
    <citation type="submission" date="2019-05" db="EMBL/GenBank/DDBJ databases">
        <authorList>
            <person name="Schori C."/>
            <person name="Ahrens C."/>
        </authorList>
    </citation>
    <scope>NUCLEOTIDE SEQUENCE [LARGE SCALE GENOMIC DNA]</scope>
    <source>
        <strain evidence="3 5">DSM 10702</strain>
    </source>
</reference>
<proteinExistence type="predicted"/>
<dbReference type="AlphaFoldDB" id="A0A0A6PVQ7"/>
<dbReference type="Pfam" id="PF04324">
    <property type="entry name" value="Fer2_BFD"/>
    <property type="match status" value="1"/>
</dbReference>
<dbReference type="GeneID" id="92946029"/>
<gene>
    <name evidence="2" type="ORF">AWN73_04900</name>
    <name evidence="3" type="ORF">FF104_17610</name>
</gene>
<dbReference type="EMBL" id="LRDH01000140">
    <property type="protein sequence ID" value="PPV12512.1"/>
    <property type="molecule type" value="Genomic_DNA"/>
</dbReference>
<evidence type="ECO:0000313" key="3">
    <source>
        <dbReference type="EMBL" id="QMW92688.1"/>
    </source>
</evidence>
<dbReference type="Proteomes" id="UP000238081">
    <property type="component" value="Unassembled WGS sequence"/>
</dbReference>
<evidence type="ECO:0000313" key="2">
    <source>
        <dbReference type="EMBL" id="PPV12512.1"/>
    </source>
</evidence>
<organism evidence="2 4">
    <name type="scientific">Clostridium butyricum</name>
    <dbReference type="NCBI Taxonomy" id="1492"/>
    <lineage>
        <taxon>Bacteria</taxon>
        <taxon>Bacillati</taxon>
        <taxon>Bacillota</taxon>
        <taxon>Clostridia</taxon>
        <taxon>Eubacteriales</taxon>
        <taxon>Clostridiaceae</taxon>
        <taxon>Clostridium</taxon>
    </lineage>
</organism>
<dbReference type="Proteomes" id="UP000515243">
    <property type="component" value="Chromosome 1"/>
</dbReference>
<dbReference type="InterPro" id="IPR041854">
    <property type="entry name" value="BFD-like_2Fe2S-bd_dom_sf"/>
</dbReference>
<dbReference type="EMBL" id="CP040626">
    <property type="protein sequence ID" value="QMW92688.1"/>
    <property type="molecule type" value="Genomic_DNA"/>
</dbReference>
<dbReference type="Gene3D" id="1.10.10.1100">
    <property type="entry name" value="BFD-like [2Fe-2S]-binding domain"/>
    <property type="match status" value="1"/>
</dbReference>
<name>A0A0A6PVQ7_CLOBU</name>
<dbReference type="InterPro" id="IPR007419">
    <property type="entry name" value="BFD-like_2Fe2S-bd_dom"/>
</dbReference>
<evidence type="ECO:0000313" key="4">
    <source>
        <dbReference type="Proteomes" id="UP000238081"/>
    </source>
</evidence>
<evidence type="ECO:0000259" key="1">
    <source>
        <dbReference type="Pfam" id="PF04324"/>
    </source>
</evidence>
<accession>A0A0A6PVQ7</accession>
<evidence type="ECO:0000313" key="5">
    <source>
        <dbReference type="Proteomes" id="UP000515243"/>
    </source>
</evidence>
<dbReference type="RefSeq" id="WP_024038739.1">
    <property type="nucleotide sequence ID" value="NZ_AP019716.1"/>
</dbReference>